<evidence type="ECO:0000256" key="1">
    <source>
        <dbReference type="ARBA" id="ARBA00004613"/>
    </source>
</evidence>
<feature type="binding site" evidence="16">
    <location>
        <position position="247"/>
    </location>
    <ligand>
        <name>Ca(2+)</name>
        <dbReference type="ChEBI" id="CHEBI:29108"/>
        <label>1</label>
    </ligand>
</feature>
<dbReference type="SUPFAM" id="SSF55486">
    <property type="entry name" value="Metalloproteases ('zincins'), catalytic domain"/>
    <property type="match status" value="1"/>
</dbReference>
<dbReference type="InterPro" id="IPR036365">
    <property type="entry name" value="PGBD-like_sf"/>
</dbReference>
<dbReference type="Pfam" id="PF00413">
    <property type="entry name" value="Peptidase_M10"/>
    <property type="match status" value="1"/>
</dbReference>
<dbReference type="GO" id="GO:0004222">
    <property type="term" value="F:metalloendopeptidase activity"/>
    <property type="evidence" value="ECO:0007669"/>
    <property type="project" value="InterPro"/>
</dbReference>
<keyword evidence="9 15" id="KW-0862">Zinc</keyword>
<feature type="domain" description="Peptidase metallopeptidase" evidence="20">
    <location>
        <begin position="149"/>
        <end position="312"/>
    </location>
</feature>
<dbReference type="InterPro" id="IPR021190">
    <property type="entry name" value="Pept_M10A"/>
</dbReference>
<feature type="repeat" description="Hemopexin" evidence="18">
    <location>
        <begin position="475"/>
        <end position="521"/>
    </location>
</feature>
<proteinExistence type="inferred from homology"/>
<dbReference type="SMART" id="SM00120">
    <property type="entry name" value="HX"/>
    <property type="match status" value="4"/>
</dbReference>
<dbReference type="InterPro" id="IPR001818">
    <property type="entry name" value="Pept_M10_metallopeptidase"/>
</dbReference>
<feature type="binding site" evidence="15">
    <location>
        <position position="277"/>
    </location>
    <ligand>
        <name>Zn(2+)</name>
        <dbReference type="ChEBI" id="CHEBI:29105"/>
        <label>2</label>
        <note>catalytic</note>
    </ligand>
</feature>
<comment type="similarity">
    <text evidence="2">Belongs to the peptidase M10A family.</text>
</comment>
<feature type="binding site" evidence="16">
    <location>
        <position position="240"/>
    </location>
    <ligand>
        <name>Ca(2+)</name>
        <dbReference type="ChEBI" id="CHEBI:29108"/>
        <label>2</label>
    </ligand>
</feature>
<feature type="binding site" evidence="16">
    <location>
        <position position="249"/>
    </location>
    <ligand>
        <name>Ca(2+)</name>
        <dbReference type="ChEBI" id="CHEBI:29108"/>
        <label>3</label>
    </ligand>
</feature>
<feature type="binding site" evidence="16">
    <location>
        <position position="285"/>
    </location>
    <ligand>
        <name>Zn(2+)</name>
        <dbReference type="ChEBI" id="CHEBI:29105"/>
        <label>2</label>
        <note>catalytic</note>
    </ligand>
</feature>
<evidence type="ECO:0000256" key="3">
    <source>
        <dbReference type="ARBA" id="ARBA00022525"/>
    </source>
</evidence>
<evidence type="ECO:0000256" key="8">
    <source>
        <dbReference type="ARBA" id="ARBA00022801"/>
    </source>
</evidence>
<evidence type="ECO:0000313" key="22">
    <source>
        <dbReference type="Proteomes" id="UP001372834"/>
    </source>
</evidence>
<evidence type="ECO:0000256" key="2">
    <source>
        <dbReference type="ARBA" id="ARBA00010370"/>
    </source>
</evidence>
<gene>
    <name evidence="21" type="ORF">RUM43_000916</name>
</gene>
<evidence type="ECO:0000256" key="12">
    <source>
        <dbReference type="ARBA" id="ARBA00023145"/>
    </source>
</evidence>
<evidence type="ECO:0000256" key="14">
    <source>
        <dbReference type="PIRSR" id="PIRSR001191-1"/>
    </source>
</evidence>
<dbReference type="SUPFAM" id="SSF47090">
    <property type="entry name" value="PGBD-like"/>
    <property type="match status" value="1"/>
</dbReference>
<keyword evidence="5 15" id="KW-0479">Metal-binding</keyword>
<dbReference type="CDD" id="cd00094">
    <property type="entry name" value="HX"/>
    <property type="match status" value="1"/>
</dbReference>
<keyword evidence="13" id="KW-1015">Disulfide bond</keyword>
<evidence type="ECO:0000256" key="5">
    <source>
        <dbReference type="ARBA" id="ARBA00022723"/>
    </source>
</evidence>
<feature type="modified residue" description="Phosphotyrosine; by PKDCC" evidence="17">
    <location>
        <position position="417"/>
    </location>
</feature>
<dbReference type="SMART" id="SM00235">
    <property type="entry name" value="ZnMc"/>
    <property type="match status" value="1"/>
</dbReference>
<evidence type="ECO:0000256" key="4">
    <source>
        <dbReference type="ARBA" id="ARBA00022670"/>
    </source>
</evidence>
<dbReference type="InterPro" id="IPR000585">
    <property type="entry name" value="Hemopexin-like_dom"/>
</dbReference>
<evidence type="ECO:0000256" key="9">
    <source>
        <dbReference type="ARBA" id="ARBA00022833"/>
    </source>
</evidence>
<keyword evidence="7" id="KW-0677">Repeat</keyword>
<dbReference type="Proteomes" id="UP001372834">
    <property type="component" value="Unassembled WGS sequence"/>
</dbReference>
<dbReference type="FunFam" id="3.40.390.10:FF:000007">
    <property type="entry name" value="Collagenase 3"/>
    <property type="match status" value="1"/>
</dbReference>
<dbReference type="Gene3D" id="3.40.390.10">
    <property type="entry name" value="Collagenase (Catalytic Domain)"/>
    <property type="match status" value="1"/>
</dbReference>
<dbReference type="GO" id="GO:0008270">
    <property type="term" value="F:zinc ion binding"/>
    <property type="evidence" value="ECO:0007669"/>
    <property type="project" value="InterPro"/>
</dbReference>
<dbReference type="GO" id="GO:0005615">
    <property type="term" value="C:extracellular space"/>
    <property type="evidence" value="ECO:0007669"/>
    <property type="project" value="TreeGrafter"/>
</dbReference>
<feature type="binding site" evidence="16">
    <location>
        <position position="216"/>
    </location>
    <ligand>
        <name>Zn(2+)</name>
        <dbReference type="ChEBI" id="CHEBI:29105"/>
        <label>1</label>
    </ligand>
</feature>
<dbReference type="InterPro" id="IPR006026">
    <property type="entry name" value="Peptidase_Metallo"/>
</dbReference>
<feature type="repeat" description="Hemopexin" evidence="18">
    <location>
        <begin position="383"/>
        <end position="428"/>
    </location>
</feature>
<organism evidence="21 22">
    <name type="scientific">Polyplax serrata</name>
    <name type="common">Common mouse louse</name>
    <dbReference type="NCBI Taxonomy" id="468196"/>
    <lineage>
        <taxon>Eukaryota</taxon>
        <taxon>Metazoa</taxon>
        <taxon>Ecdysozoa</taxon>
        <taxon>Arthropoda</taxon>
        <taxon>Hexapoda</taxon>
        <taxon>Insecta</taxon>
        <taxon>Pterygota</taxon>
        <taxon>Neoptera</taxon>
        <taxon>Paraneoptera</taxon>
        <taxon>Psocodea</taxon>
        <taxon>Troctomorpha</taxon>
        <taxon>Phthiraptera</taxon>
        <taxon>Anoplura</taxon>
        <taxon>Polyplacidae</taxon>
        <taxon>Polyplax</taxon>
    </lineage>
</organism>
<keyword evidence="8" id="KW-0378">Hydrolase</keyword>
<dbReference type="InterPro" id="IPR033739">
    <property type="entry name" value="M10A_MMP"/>
</dbReference>
<dbReference type="AlphaFoldDB" id="A0AAN8XNT4"/>
<evidence type="ECO:0000259" key="20">
    <source>
        <dbReference type="SMART" id="SM00235"/>
    </source>
</evidence>
<dbReference type="EMBL" id="JAWJWE010000001">
    <property type="protein sequence ID" value="KAK6644648.1"/>
    <property type="molecule type" value="Genomic_DNA"/>
</dbReference>
<feature type="binding site" evidence="16">
    <location>
        <position position="246"/>
    </location>
    <ligand>
        <name>Ca(2+)</name>
        <dbReference type="ChEBI" id="CHEBI:29108"/>
        <label>3</label>
    </ligand>
</feature>
<evidence type="ECO:0000256" key="15">
    <source>
        <dbReference type="PIRSR" id="PIRSR001191-2"/>
    </source>
</evidence>
<feature type="repeat" description="Hemopexin" evidence="18">
    <location>
        <begin position="429"/>
        <end position="474"/>
    </location>
</feature>
<feature type="binding site" evidence="15">
    <location>
        <position position="271"/>
    </location>
    <ligand>
        <name>Zn(2+)</name>
        <dbReference type="ChEBI" id="CHEBI:29105"/>
        <label>2</label>
        <note>catalytic</note>
    </ligand>
</feature>
<dbReference type="Gene3D" id="2.110.10.10">
    <property type="entry name" value="Hemopexin-like domain"/>
    <property type="match status" value="1"/>
</dbReference>
<dbReference type="InterPro" id="IPR036375">
    <property type="entry name" value="Hemopexin-like_dom_sf"/>
</dbReference>
<dbReference type="InterPro" id="IPR021158">
    <property type="entry name" value="Pept_M10A_Zn_BS"/>
</dbReference>
<feature type="binding site" evidence="16">
    <location>
        <position position="244"/>
    </location>
    <ligand>
        <name>Zn(2+)</name>
        <dbReference type="ChEBI" id="CHEBI:29105"/>
        <label>1</label>
    </ligand>
</feature>
<evidence type="ECO:0000256" key="10">
    <source>
        <dbReference type="ARBA" id="ARBA00022837"/>
    </source>
</evidence>
<dbReference type="Pfam" id="PF01471">
    <property type="entry name" value="PG_binding_1"/>
    <property type="match status" value="1"/>
</dbReference>
<comment type="subcellular location">
    <subcellularLocation>
        <location evidence="1">Secreted</location>
    </subcellularLocation>
</comment>
<feature type="active site" evidence="14">
    <location>
        <position position="268"/>
    </location>
</feature>
<dbReference type="CDD" id="cd04278">
    <property type="entry name" value="ZnMc_MMP"/>
    <property type="match status" value="1"/>
</dbReference>
<comment type="caution">
    <text evidence="21">The sequence shown here is derived from an EMBL/GenBank/DDBJ whole genome shotgun (WGS) entry which is preliminary data.</text>
</comment>
<feature type="region of interest" description="Disordered" evidence="19">
    <location>
        <begin position="312"/>
        <end position="338"/>
    </location>
</feature>
<dbReference type="GO" id="GO:0006508">
    <property type="term" value="P:proteolysis"/>
    <property type="evidence" value="ECO:0007669"/>
    <property type="project" value="UniProtKB-KW"/>
</dbReference>
<dbReference type="PRINTS" id="PR00138">
    <property type="entry name" value="MATRIXIN"/>
</dbReference>
<feature type="binding site" evidence="16">
    <location>
        <position position="387"/>
    </location>
    <ligand>
        <name>Ca(2+)</name>
        <dbReference type="ChEBI" id="CHEBI:29108"/>
        <label>4</label>
    </ligand>
</feature>
<feature type="binding site" evidence="15">
    <location>
        <position position="267"/>
    </location>
    <ligand>
        <name>Zn(2+)</name>
        <dbReference type="ChEBI" id="CHEBI:29105"/>
        <label>2</label>
        <note>catalytic</note>
    </ligand>
</feature>
<evidence type="ECO:0000256" key="18">
    <source>
        <dbReference type="PROSITE-ProRule" id="PRU01011"/>
    </source>
</evidence>
<keyword evidence="11" id="KW-0482">Metalloprotease</keyword>
<evidence type="ECO:0000256" key="17">
    <source>
        <dbReference type="PIRSR" id="PIRSR621190-4"/>
    </source>
</evidence>
<evidence type="ECO:0000256" key="16">
    <source>
        <dbReference type="PIRSR" id="PIRSR621190-2"/>
    </source>
</evidence>
<dbReference type="PIRSF" id="PIRSF001191">
    <property type="entry name" value="Peptidase_M10A_matrix"/>
    <property type="match status" value="1"/>
</dbReference>
<keyword evidence="3" id="KW-0964">Secreted</keyword>
<keyword evidence="6" id="KW-0732">Signal</keyword>
<feature type="binding site" evidence="16">
    <location>
        <position position="479"/>
    </location>
    <ligand>
        <name>Ca(2+)</name>
        <dbReference type="ChEBI" id="CHEBI:29108"/>
        <label>4</label>
    </ligand>
</feature>
<dbReference type="InterPro" id="IPR024079">
    <property type="entry name" value="MetalloPept_cat_dom_sf"/>
</dbReference>
<feature type="binding site" evidence="16">
    <location>
        <position position="218"/>
    </location>
    <ligand>
        <name>Zn(2+)</name>
        <dbReference type="ChEBI" id="CHEBI:29105"/>
        <label>1</label>
    </ligand>
</feature>
<keyword evidence="12" id="KW-0865">Zymogen</keyword>
<dbReference type="PANTHER" id="PTHR10201:SF331">
    <property type="entry name" value="MATRIX METALLOPROTEINASE-14-LIKE ISOFORM X1"/>
    <property type="match status" value="1"/>
</dbReference>
<sequence length="582" mass="66749">METNSMRICRLISKLLPIGLTRPPLLHVNQTFYSKKTPNVIVLVLLGTVLVQPAHFQSTENQLAKATMYLSKYGYLPPNLNEPSSAALIDKKLFSKALTDFQYFFGLNESGHLDTDTIRLMETPRCGVPDQIYGEKRRRQKRYTYMDPSIPKWTNKNLTYFMSNYSANININMSVNEVDEELRKAFDCWSQVTDLQFLKTNNPKADIIIIWGNYSHGDLYPFDGPGSTLAHAFSPGYGLGGDTHFDDMESWGTGVKGGICLYQVAAHEFGHALGLGHSLNKGAVMAPYYRGYSSNFSLHDDDIRGIQSLYGTPPYRPTTPVTETTEEEKQPLPDNETTVHRVPLSSTYEDTTGINAVTNRIYTSMKPHSTAKVNKVNPLCHLYTKIDTIFTDAHQRTFVFVGAKYWELITFGIAWGYPQAIASKWPGAPSHLDAALNYNSMTYFFKVDYHVWCYNGRELLQGFPKQIHDVFYGVPDYIDAVFNFKSNLYFFTGPYYVKYNPNLGKHESIVYRSIKKNWKGVPDKITAAFRDNFYNYIVLKKGYYYRLDYKTGSVVTNGSYPRNFKVWWLNCPSWPKRRYQYL</sequence>
<evidence type="ECO:0000256" key="19">
    <source>
        <dbReference type="SAM" id="MobiDB-lite"/>
    </source>
</evidence>
<feature type="binding site" description="in inhibited form" evidence="16">
    <location>
        <position position="126"/>
    </location>
    <ligand>
        <name>Zn(2+)</name>
        <dbReference type="ChEBI" id="CHEBI:29105"/>
        <label>2</label>
        <note>catalytic</note>
    </ligand>
</feature>
<dbReference type="PROSITE" id="PS00024">
    <property type="entry name" value="HEMOPEXIN"/>
    <property type="match status" value="1"/>
</dbReference>
<feature type="binding site" evidence="16">
    <location>
        <position position="435"/>
    </location>
    <ligand>
        <name>Ca(2+)</name>
        <dbReference type="ChEBI" id="CHEBI:29108"/>
        <label>5</label>
    </ligand>
</feature>
<name>A0AAN8XNT4_POLSC</name>
<keyword evidence="4" id="KW-0645">Protease</keyword>
<protein>
    <recommendedName>
        <fullName evidence="20">Peptidase metallopeptidase domain-containing protein</fullName>
    </recommendedName>
</protein>
<dbReference type="Pfam" id="PF00045">
    <property type="entry name" value="Hemopexin"/>
    <property type="match status" value="2"/>
</dbReference>
<comment type="cofactor">
    <cofactor evidence="16">
        <name>Ca(2+)</name>
        <dbReference type="ChEBI" id="CHEBI:29108"/>
    </cofactor>
    <text evidence="16">Can bind about 5 Ca(2+) ions per subunit.</text>
</comment>
<accession>A0AAN8XNT4</accession>
<evidence type="ECO:0000313" key="21">
    <source>
        <dbReference type="EMBL" id="KAK6644648.1"/>
    </source>
</evidence>
<keyword evidence="10 16" id="KW-0106">Calcium</keyword>
<dbReference type="PANTHER" id="PTHR10201">
    <property type="entry name" value="MATRIX METALLOPROTEINASE"/>
    <property type="match status" value="1"/>
</dbReference>
<feature type="binding site" evidence="16">
    <location>
        <position position="224"/>
    </location>
    <ligand>
        <name>Ca(2+)</name>
        <dbReference type="ChEBI" id="CHEBI:29108"/>
        <label>3</label>
    </ligand>
</feature>
<feature type="binding site" evidence="16">
    <location>
        <position position="206"/>
    </location>
    <ligand>
        <name>Ca(2+)</name>
        <dbReference type="ChEBI" id="CHEBI:29108"/>
        <label>2</label>
    </ligand>
</feature>
<dbReference type="PROSITE" id="PS00546">
    <property type="entry name" value="CYSTEINE_SWITCH"/>
    <property type="match status" value="1"/>
</dbReference>
<feature type="binding site" evidence="16">
    <location>
        <position position="481"/>
    </location>
    <ligand>
        <name>Ca(2+)</name>
        <dbReference type="ChEBI" id="CHEBI:29108"/>
        <label>5</label>
    </ligand>
</feature>
<comment type="cofactor">
    <cofactor evidence="16">
        <name>Zn(2+)</name>
        <dbReference type="ChEBI" id="CHEBI:29105"/>
    </cofactor>
    <text evidence="16">Binds 2 Zn(2+) ions per subunit.</text>
</comment>
<evidence type="ECO:0000256" key="7">
    <source>
        <dbReference type="ARBA" id="ARBA00022737"/>
    </source>
</evidence>
<feature type="binding site" evidence="16">
    <location>
        <position position="223"/>
    </location>
    <ligand>
        <name>Ca(2+)</name>
        <dbReference type="ChEBI" id="CHEBI:29108"/>
        <label>3</label>
    </ligand>
</feature>
<evidence type="ECO:0000256" key="11">
    <source>
        <dbReference type="ARBA" id="ARBA00023049"/>
    </source>
</evidence>
<dbReference type="GO" id="GO:0031012">
    <property type="term" value="C:extracellular matrix"/>
    <property type="evidence" value="ECO:0007669"/>
    <property type="project" value="InterPro"/>
</dbReference>
<dbReference type="InterPro" id="IPR018486">
    <property type="entry name" value="Hemopexin_CS"/>
</dbReference>
<feature type="binding site" evidence="16">
    <location>
        <position position="242"/>
    </location>
    <ligand>
        <name>Ca(2+)</name>
        <dbReference type="ChEBI" id="CHEBI:29108"/>
        <label>2</label>
    </ligand>
</feature>
<dbReference type="InterPro" id="IPR002477">
    <property type="entry name" value="Peptidoglycan-bd-like"/>
</dbReference>
<feature type="binding site" evidence="16">
    <location>
        <position position="231"/>
    </location>
    <ligand>
        <name>Zn(2+)</name>
        <dbReference type="ChEBI" id="CHEBI:29105"/>
        <label>1</label>
    </ligand>
</feature>
<dbReference type="GO" id="GO:0030574">
    <property type="term" value="P:collagen catabolic process"/>
    <property type="evidence" value="ECO:0007669"/>
    <property type="project" value="TreeGrafter"/>
</dbReference>
<dbReference type="GO" id="GO:0030198">
    <property type="term" value="P:extracellular matrix organization"/>
    <property type="evidence" value="ECO:0007669"/>
    <property type="project" value="TreeGrafter"/>
</dbReference>
<feature type="binding site" evidence="16">
    <location>
        <position position="249"/>
    </location>
    <ligand>
        <name>Ca(2+)</name>
        <dbReference type="ChEBI" id="CHEBI:29108"/>
        <label>1</label>
    </ligand>
</feature>
<reference evidence="21 22" key="1">
    <citation type="submission" date="2023-10" db="EMBL/GenBank/DDBJ databases">
        <title>Genomes of two closely related lineages of the louse Polyplax serrata with different host specificities.</title>
        <authorList>
            <person name="Martinu J."/>
            <person name="Tarabai H."/>
            <person name="Stefka J."/>
            <person name="Hypsa V."/>
        </authorList>
    </citation>
    <scope>NUCLEOTIDE SEQUENCE [LARGE SCALE GENOMIC DNA]</scope>
    <source>
        <strain evidence="21">HR10_N</strain>
    </source>
</reference>
<dbReference type="InterPro" id="IPR018487">
    <property type="entry name" value="Hemopexin-like_repeat"/>
</dbReference>
<dbReference type="PROSITE" id="PS51642">
    <property type="entry name" value="HEMOPEXIN_2"/>
    <property type="match status" value="3"/>
</dbReference>
<dbReference type="SUPFAM" id="SSF50923">
    <property type="entry name" value="Hemopexin-like domain"/>
    <property type="match status" value="1"/>
</dbReference>
<evidence type="ECO:0000256" key="6">
    <source>
        <dbReference type="ARBA" id="ARBA00022729"/>
    </source>
</evidence>
<evidence type="ECO:0000256" key="13">
    <source>
        <dbReference type="ARBA" id="ARBA00023157"/>
    </source>
</evidence>